<reference evidence="1 2" key="1">
    <citation type="journal article" date="2019" name="Int. J. Syst. Evol. Microbiol.">
        <title>The Global Catalogue of Microorganisms (GCM) 10K type strain sequencing project: providing services to taxonomists for standard genome sequencing and annotation.</title>
        <authorList>
            <consortium name="The Broad Institute Genomics Platform"/>
            <consortium name="The Broad Institute Genome Sequencing Center for Infectious Disease"/>
            <person name="Wu L."/>
            <person name="Ma J."/>
        </authorList>
    </citation>
    <scope>NUCLEOTIDE SEQUENCE [LARGE SCALE GENOMIC DNA]</scope>
    <source>
        <strain evidence="1 2">CGMCC 1.10594</strain>
    </source>
</reference>
<dbReference type="EMBL" id="JBHUDL010000010">
    <property type="protein sequence ID" value="MFD1633806.1"/>
    <property type="molecule type" value="Genomic_DNA"/>
</dbReference>
<dbReference type="InterPro" id="IPR029056">
    <property type="entry name" value="Ribokinase-like"/>
</dbReference>
<evidence type="ECO:0000313" key="1">
    <source>
        <dbReference type="EMBL" id="MFD1633806.1"/>
    </source>
</evidence>
<sequence>MPYDRLAGRLRADPTTVTVGALADGSVDDYYRLREGESTITSRAALVAAISAGRDSFDLDHVTTDAGGQAVNAARQAAALGDDVRLAGHLDHPIFEFRHVEAVSMGSPARVTVCLLDDDDVMFVEESADLAAWTFADLRAALPGPVELFLERDALCCVNWASTPGLGAAMREMAAHDPDGGVLCVDPGPLTVAGARALLAALRSLGTAYDVVVSVNEDEAAQLGEAVGVAGDPTDASLLDAVRARADGTGGVDEASVVVHGTDAAVAATPVGRVTVPTLDVSPGPTETGAGDRFSGALARSLAAGWDWEVALAAGNACATHYVSGRGTATRSTLLDHVVTHDPS</sequence>
<keyword evidence="2" id="KW-1185">Reference proteome</keyword>
<keyword evidence="1" id="KW-0418">Kinase</keyword>
<protein>
    <submittedName>
        <fullName evidence="1">PfkB family carbohydrate kinase</fullName>
    </submittedName>
</protein>
<dbReference type="InterPro" id="IPR057621">
    <property type="entry name" value="Khk_prokaryotic"/>
</dbReference>
<accession>A0ABD6CY51</accession>
<dbReference type="GO" id="GO:0016301">
    <property type="term" value="F:kinase activity"/>
    <property type="evidence" value="ECO:0007669"/>
    <property type="project" value="UniProtKB-KW"/>
</dbReference>
<evidence type="ECO:0000313" key="2">
    <source>
        <dbReference type="Proteomes" id="UP001597075"/>
    </source>
</evidence>
<comment type="caution">
    <text evidence="1">The sequence shown here is derived from an EMBL/GenBank/DDBJ whole genome shotgun (WGS) entry which is preliminary data.</text>
</comment>
<dbReference type="AlphaFoldDB" id="A0ABD6CY51"/>
<keyword evidence="1" id="KW-0808">Transferase</keyword>
<dbReference type="RefSeq" id="WP_256404073.1">
    <property type="nucleotide sequence ID" value="NZ_CP187151.1"/>
</dbReference>
<dbReference type="Gene3D" id="3.40.1190.20">
    <property type="match status" value="1"/>
</dbReference>
<name>A0ABD6CY51_9EURY</name>
<dbReference type="Proteomes" id="UP001597075">
    <property type="component" value="Unassembled WGS sequence"/>
</dbReference>
<proteinExistence type="predicted"/>
<organism evidence="1 2">
    <name type="scientific">Haloplanus ruber</name>
    <dbReference type="NCBI Taxonomy" id="869892"/>
    <lineage>
        <taxon>Archaea</taxon>
        <taxon>Methanobacteriati</taxon>
        <taxon>Methanobacteriota</taxon>
        <taxon>Stenosarchaea group</taxon>
        <taxon>Halobacteria</taxon>
        <taxon>Halobacteriales</taxon>
        <taxon>Haloferacaceae</taxon>
        <taxon>Haloplanus</taxon>
    </lineage>
</organism>
<dbReference type="Pfam" id="PF25270">
    <property type="entry name" value="Khk"/>
    <property type="match status" value="1"/>
</dbReference>
<gene>
    <name evidence="1" type="ORF">ACFSBJ_08680</name>
</gene>
<dbReference type="SUPFAM" id="SSF53613">
    <property type="entry name" value="Ribokinase-like"/>
    <property type="match status" value="1"/>
</dbReference>